<protein>
    <recommendedName>
        <fullName evidence="7">Molybdopterin molybdenumtransferase</fullName>
        <ecNumber evidence="7">2.10.1.1</ecNumber>
    </recommendedName>
</protein>
<dbReference type="InterPro" id="IPR036135">
    <property type="entry name" value="MoeA_linker/N_sf"/>
</dbReference>
<organism evidence="9 10">
    <name type="scientific">Leekyejoonella antrihumi</name>
    <dbReference type="NCBI Taxonomy" id="1660198"/>
    <lineage>
        <taxon>Bacteria</taxon>
        <taxon>Bacillati</taxon>
        <taxon>Actinomycetota</taxon>
        <taxon>Actinomycetes</taxon>
        <taxon>Micrococcales</taxon>
        <taxon>Dermacoccaceae</taxon>
        <taxon>Leekyejoonella</taxon>
    </lineage>
</organism>
<evidence type="ECO:0000313" key="10">
    <source>
        <dbReference type="Proteomes" id="UP000320244"/>
    </source>
</evidence>
<keyword evidence="4 7" id="KW-0500">Molybdenum</keyword>
<dbReference type="InterPro" id="IPR001453">
    <property type="entry name" value="MoaB/Mog_dom"/>
</dbReference>
<dbReference type="PANTHER" id="PTHR10192:SF5">
    <property type="entry name" value="GEPHYRIN"/>
    <property type="match status" value="1"/>
</dbReference>
<dbReference type="InterPro" id="IPR038987">
    <property type="entry name" value="MoeA-like"/>
</dbReference>
<reference evidence="9 10" key="1">
    <citation type="submission" date="2019-05" db="EMBL/GenBank/DDBJ databases">
        <authorList>
            <person name="Lee S.D."/>
        </authorList>
    </citation>
    <scope>NUCLEOTIDE SEQUENCE [LARGE SCALE GENOMIC DNA]</scope>
    <source>
        <strain evidence="9 10">C5-26</strain>
    </source>
</reference>
<proteinExistence type="inferred from homology"/>
<dbReference type="InterPro" id="IPR036425">
    <property type="entry name" value="MoaB/Mog-like_dom_sf"/>
</dbReference>
<accession>A0A563E5Q2</accession>
<dbReference type="InterPro" id="IPR036688">
    <property type="entry name" value="MoeA_C_domain_IV_sf"/>
</dbReference>
<dbReference type="NCBIfam" id="NF045515">
    <property type="entry name" value="Glp_gephyrin"/>
    <property type="match status" value="1"/>
</dbReference>
<evidence type="ECO:0000256" key="4">
    <source>
        <dbReference type="ARBA" id="ARBA00022505"/>
    </source>
</evidence>
<comment type="catalytic activity">
    <reaction evidence="6">
        <text>adenylyl-molybdopterin + molybdate = Mo-molybdopterin + AMP + H(+)</text>
        <dbReference type="Rhea" id="RHEA:35047"/>
        <dbReference type="ChEBI" id="CHEBI:15378"/>
        <dbReference type="ChEBI" id="CHEBI:36264"/>
        <dbReference type="ChEBI" id="CHEBI:62727"/>
        <dbReference type="ChEBI" id="CHEBI:71302"/>
        <dbReference type="ChEBI" id="CHEBI:456215"/>
        <dbReference type="EC" id="2.10.1.1"/>
    </reaction>
</comment>
<dbReference type="Pfam" id="PF03453">
    <property type="entry name" value="MoeA_N"/>
    <property type="match status" value="1"/>
</dbReference>
<dbReference type="GO" id="GO:0046872">
    <property type="term" value="F:metal ion binding"/>
    <property type="evidence" value="ECO:0007669"/>
    <property type="project" value="UniProtKB-UniRule"/>
</dbReference>
<dbReference type="Pfam" id="PF00994">
    <property type="entry name" value="MoCF_biosynth"/>
    <property type="match status" value="1"/>
</dbReference>
<comment type="cofactor">
    <cofactor evidence="7">
        <name>Mg(2+)</name>
        <dbReference type="ChEBI" id="CHEBI:18420"/>
    </cofactor>
</comment>
<keyword evidence="7 9" id="KW-0808">Transferase</keyword>
<evidence type="ECO:0000256" key="6">
    <source>
        <dbReference type="ARBA" id="ARBA00047317"/>
    </source>
</evidence>
<name>A0A563E5Q2_9MICO</name>
<comment type="caution">
    <text evidence="9">The sequence shown here is derived from an EMBL/GenBank/DDBJ whole genome shotgun (WGS) entry which is preliminary data.</text>
</comment>
<dbReference type="SUPFAM" id="SSF63867">
    <property type="entry name" value="MoeA C-terminal domain-like"/>
    <property type="match status" value="1"/>
</dbReference>
<dbReference type="InterPro" id="IPR005110">
    <property type="entry name" value="MoeA_linker/N"/>
</dbReference>
<dbReference type="EMBL" id="VCQV01000004">
    <property type="protein sequence ID" value="TWP37870.1"/>
    <property type="molecule type" value="Genomic_DNA"/>
</dbReference>
<dbReference type="InterPro" id="IPR005111">
    <property type="entry name" value="MoeA_C_domain_IV"/>
</dbReference>
<dbReference type="SUPFAM" id="SSF53218">
    <property type="entry name" value="Molybdenum cofactor biosynthesis proteins"/>
    <property type="match status" value="1"/>
</dbReference>
<dbReference type="PANTHER" id="PTHR10192">
    <property type="entry name" value="MOLYBDOPTERIN BIOSYNTHESIS PROTEIN"/>
    <property type="match status" value="1"/>
</dbReference>
<keyword evidence="7" id="KW-0479">Metal-binding</keyword>
<comment type="similarity">
    <text evidence="3 7">Belongs to the MoeA family.</text>
</comment>
<evidence type="ECO:0000259" key="8">
    <source>
        <dbReference type="SMART" id="SM00852"/>
    </source>
</evidence>
<dbReference type="GO" id="GO:0006777">
    <property type="term" value="P:Mo-molybdopterin cofactor biosynthetic process"/>
    <property type="evidence" value="ECO:0007669"/>
    <property type="project" value="UniProtKB-UniRule"/>
</dbReference>
<keyword evidence="7" id="KW-0460">Magnesium</keyword>
<dbReference type="OrthoDB" id="9804758at2"/>
<evidence type="ECO:0000256" key="3">
    <source>
        <dbReference type="ARBA" id="ARBA00010763"/>
    </source>
</evidence>
<comment type="function">
    <text evidence="1 7">Catalyzes the insertion of molybdate into adenylated molybdopterin with the concomitant release of AMP.</text>
</comment>
<dbReference type="AlphaFoldDB" id="A0A563E5Q2"/>
<dbReference type="SUPFAM" id="SSF63882">
    <property type="entry name" value="MoeA N-terminal region -like"/>
    <property type="match status" value="1"/>
</dbReference>
<dbReference type="Gene3D" id="2.40.340.10">
    <property type="entry name" value="MoeA, C-terminal, domain IV"/>
    <property type="match status" value="1"/>
</dbReference>
<feature type="domain" description="MoaB/Mog" evidence="8">
    <location>
        <begin position="190"/>
        <end position="327"/>
    </location>
</feature>
<evidence type="ECO:0000256" key="1">
    <source>
        <dbReference type="ARBA" id="ARBA00002901"/>
    </source>
</evidence>
<evidence type="ECO:0000256" key="2">
    <source>
        <dbReference type="ARBA" id="ARBA00005046"/>
    </source>
</evidence>
<comment type="pathway">
    <text evidence="2 7">Cofactor biosynthesis; molybdopterin biosynthesis.</text>
</comment>
<evidence type="ECO:0000256" key="7">
    <source>
        <dbReference type="RuleBase" id="RU365090"/>
    </source>
</evidence>
<keyword evidence="10" id="KW-1185">Reference proteome</keyword>
<dbReference type="GO" id="GO:0061599">
    <property type="term" value="F:molybdopterin molybdotransferase activity"/>
    <property type="evidence" value="ECO:0007669"/>
    <property type="project" value="UniProtKB-UniRule"/>
</dbReference>
<dbReference type="Gene3D" id="2.170.190.11">
    <property type="entry name" value="Molybdopterin biosynthesis moea protein, domain 3"/>
    <property type="match status" value="1"/>
</dbReference>
<gene>
    <name evidence="9" type="ORF">FGL98_03915</name>
</gene>
<evidence type="ECO:0000256" key="5">
    <source>
        <dbReference type="ARBA" id="ARBA00023150"/>
    </source>
</evidence>
<dbReference type="Proteomes" id="UP000320244">
    <property type="component" value="Unassembled WGS sequence"/>
</dbReference>
<dbReference type="UniPathway" id="UPA00344"/>
<dbReference type="SMART" id="SM00852">
    <property type="entry name" value="MoCF_biosynth"/>
    <property type="match status" value="1"/>
</dbReference>
<sequence>MTMTLRRADAITSVSLDDHVAAALSLVQQTEVCSVPLAEATGLVLADDLTAPGFLPAFDNAAMDGYAVHHADLAGTGGVPVHLPLADEIAACSTLPPPLRRGTAAPIMTGAPLPQGATAVVPIEHTLDTTAGVELPVVVPAGQHVRRRGQEHLPGDVLLGRGRLLRPVDLAVLAAAGISTAPVHRRPRVAVLGTGTELVAPGERRVDGAVHDANTTLLATLVRTYGADVTTLPPTADDRPDVLRHLVERAAATHDLVVTAGGVSAGTHEVVRLALDRRGSHFHPVAISPGAPQGLGTVAGTPLLALPGNPSAALVSCAMFVRPVVLALAGRGAAESGWTSVTLAQSLDRRPDRTRILPVLLEERGGRTLALECGSAHRLESFAAGEAIVRLEPGDHPVRAGSRVPALRL</sequence>
<dbReference type="CDD" id="cd00887">
    <property type="entry name" value="MoeA"/>
    <property type="match status" value="1"/>
</dbReference>
<reference evidence="9 10" key="2">
    <citation type="submission" date="2019-08" db="EMBL/GenBank/DDBJ databases">
        <title>Jejuicoccus antrihumi gen. nov., sp. nov., a new member of the family Dermacoccaceae isolated from a cave.</title>
        <authorList>
            <person name="Schumann P."/>
            <person name="Kim I.S."/>
        </authorList>
    </citation>
    <scope>NUCLEOTIDE SEQUENCE [LARGE SCALE GENOMIC DNA]</scope>
    <source>
        <strain evidence="9 10">C5-26</strain>
    </source>
</reference>
<dbReference type="Gene3D" id="3.90.105.10">
    <property type="entry name" value="Molybdopterin biosynthesis moea protein, domain 2"/>
    <property type="match status" value="1"/>
</dbReference>
<dbReference type="EC" id="2.10.1.1" evidence="7"/>
<keyword evidence="5 7" id="KW-0501">Molybdenum cofactor biosynthesis</keyword>
<dbReference type="GO" id="GO:0005829">
    <property type="term" value="C:cytosol"/>
    <property type="evidence" value="ECO:0007669"/>
    <property type="project" value="TreeGrafter"/>
</dbReference>
<dbReference type="Gene3D" id="3.40.980.10">
    <property type="entry name" value="MoaB/Mog-like domain"/>
    <property type="match status" value="1"/>
</dbReference>
<evidence type="ECO:0000313" key="9">
    <source>
        <dbReference type="EMBL" id="TWP37870.1"/>
    </source>
</evidence>
<dbReference type="Pfam" id="PF03454">
    <property type="entry name" value="MoeA_C"/>
    <property type="match status" value="1"/>
</dbReference>